<proteinExistence type="predicted"/>
<dbReference type="PANTHER" id="PTHR43489:SF7">
    <property type="entry name" value="3-DEHYDRO-D-GULOSIDE 4-EPIMERASE-RELATED"/>
    <property type="match status" value="1"/>
</dbReference>
<sequence>MNKLGIFMNFWEENWAADHIKYINKAAKIGFDILEFQAQPLLEMDNSRLDEIKKAAADAGVLLTFSVGLDKKYDLTSADSSVRSGGVEYLKRIVEKVAYLGGDIISGVSYEGWGSPSEIINYDDKQVRRERSINCMKEIAGSAAGYGVTYCVEAVNRFEGVVLNTAVEAVDYVKEVGLDNVGVLLDTYHMNIEENDMGEAIRHAGSLLKSFHTGENNRKPPGMGTLDWDKVFKALKDIDFKGNIVSEPFVQMGGEVGRDIKTWRNLIPDPTEEKLDVAAKGLLEFTQSMLRKYDM</sequence>
<dbReference type="RefSeq" id="WP_262067926.1">
    <property type="nucleotide sequence ID" value="NZ_JAMXOC010000001.1"/>
</dbReference>
<dbReference type="SUPFAM" id="SSF51658">
    <property type="entry name" value="Xylose isomerase-like"/>
    <property type="match status" value="1"/>
</dbReference>
<keyword evidence="4" id="KW-1185">Reference proteome</keyword>
<feature type="domain" description="Xylose isomerase-like TIM barrel" evidence="2">
    <location>
        <begin position="24"/>
        <end position="250"/>
    </location>
</feature>
<comment type="caution">
    <text evidence="3">The sequence shown here is derived from an EMBL/GenBank/DDBJ whole genome shotgun (WGS) entry which is preliminary data.</text>
</comment>
<protein>
    <submittedName>
        <fullName evidence="3">Sugar phosphate isomerase/epimerase</fullName>
    </submittedName>
</protein>
<dbReference type="InterPro" id="IPR036237">
    <property type="entry name" value="Xyl_isomerase-like_sf"/>
</dbReference>
<evidence type="ECO:0000313" key="4">
    <source>
        <dbReference type="Proteomes" id="UP001523565"/>
    </source>
</evidence>
<dbReference type="EMBL" id="JAMZFV010000001">
    <property type="protein sequence ID" value="MCP1109026.1"/>
    <property type="molecule type" value="Genomic_DNA"/>
</dbReference>
<organism evidence="3 4">
    <name type="scientific">Ohessyouella blattaphilus</name>
    <dbReference type="NCBI Taxonomy" id="2949333"/>
    <lineage>
        <taxon>Bacteria</taxon>
        <taxon>Bacillati</taxon>
        <taxon>Bacillota</taxon>
        <taxon>Clostridia</taxon>
        <taxon>Lachnospirales</taxon>
        <taxon>Lachnospiraceae</taxon>
        <taxon>Ohessyouella</taxon>
    </lineage>
</organism>
<accession>A0ABT1EEU4</accession>
<dbReference type="Pfam" id="PF01261">
    <property type="entry name" value="AP_endonuc_2"/>
    <property type="match status" value="1"/>
</dbReference>
<gene>
    <name evidence="3" type="ORF">NK118_02055</name>
</gene>
<evidence type="ECO:0000259" key="2">
    <source>
        <dbReference type="Pfam" id="PF01261"/>
    </source>
</evidence>
<name>A0ABT1EEU4_9FIRM</name>
<dbReference type="PANTHER" id="PTHR43489">
    <property type="entry name" value="ISOMERASE"/>
    <property type="match status" value="1"/>
</dbReference>
<evidence type="ECO:0000313" key="3">
    <source>
        <dbReference type="EMBL" id="MCP1109026.1"/>
    </source>
</evidence>
<dbReference type="Gene3D" id="3.20.20.150">
    <property type="entry name" value="Divalent-metal-dependent TIM barrel enzymes"/>
    <property type="match status" value="1"/>
</dbReference>
<reference evidence="3 4" key="1">
    <citation type="journal article" date="2022" name="Genome Biol. Evol.">
        <title>Host diet, physiology and behaviors set the stage for Lachnospiraceae cladogenesis.</title>
        <authorList>
            <person name="Vera-Ponce De Leon A."/>
            <person name="Schneider M."/>
            <person name="Jahnes B.C."/>
            <person name="Sadowski V."/>
            <person name="Camuy-Velez L.A."/>
            <person name="Duan J."/>
            <person name="Sabree Z.L."/>
        </authorList>
    </citation>
    <scope>NUCLEOTIDE SEQUENCE [LARGE SCALE GENOMIC DNA]</scope>
    <source>
        <strain evidence="3 4">PAL227</strain>
    </source>
</reference>
<evidence type="ECO:0000256" key="1">
    <source>
        <dbReference type="ARBA" id="ARBA00023235"/>
    </source>
</evidence>
<dbReference type="GO" id="GO:0016853">
    <property type="term" value="F:isomerase activity"/>
    <property type="evidence" value="ECO:0007669"/>
    <property type="project" value="UniProtKB-KW"/>
</dbReference>
<keyword evidence="1 3" id="KW-0413">Isomerase</keyword>
<dbReference type="InterPro" id="IPR013022">
    <property type="entry name" value="Xyl_isomerase-like_TIM-brl"/>
</dbReference>
<dbReference type="Proteomes" id="UP001523565">
    <property type="component" value="Unassembled WGS sequence"/>
</dbReference>
<dbReference type="InterPro" id="IPR050417">
    <property type="entry name" value="Sugar_Epim/Isomerase"/>
</dbReference>